<evidence type="ECO:0000313" key="2">
    <source>
        <dbReference type="Proteomes" id="UP000051373"/>
    </source>
</evidence>
<dbReference type="InterPro" id="IPR010620">
    <property type="entry name" value="SBBP_repeat"/>
</dbReference>
<sequence length="548" mass="59791">MISSAQEWTARYNGPGNGDDIAYALALDNAGNIYITGWSWRAVVGYEYATLKYNASGVEQWLARYGGPTDRENTWDYAYAVAVDNALNVYITGGSQGPSSGRDFATVKYDSSGAAQWVARYDGPANGLDEANAISVDSAGNVYVTGKSAGTGTAYDYATIKYDSLGFEQWVARYDGPSNGWDFANALAVDISGNVYVTGWSAGFGTGYDYATIKYDSLGIEQWAKRYTSPGIGDDCAYALATDVVGNVYVTGWSEGTNSGYDYATVKYDSLGEEQWAVRHCGPTDNQEKAYALAVDDMGNVYVTGWSEGPGTYYDYATVRYYFSGDLHWEARYDGPANGFDYARALAIDNAGNVYVTGWSKGINTDYDYATVVYDSFGIQQMTARYDGPGNSSDQAYALAVDNTGNVYVTGCSKGIGTSYDYATIKYSSVGIEEEAELVMHDKTLSLMVYPNPFTHSTDIRFTPAPLHKARPGIHDSRCTIENPELKVYDASGRLVRSFSLSATYYLLPTVISWSGVDDANRELPSGVYFLKFEIEGQSTTEKLALIR</sequence>
<dbReference type="Gene3D" id="2.60.40.4070">
    <property type="match status" value="1"/>
</dbReference>
<dbReference type="EMBL" id="LJUJ01000013">
    <property type="protein sequence ID" value="KPK63425.1"/>
    <property type="molecule type" value="Genomic_DNA"/>
</dbReference>
<dbReference type="Proteomes" id="UP000051373">
    <property type="component" value="Unassembled WGS sequence"/>
</dbReference>
<protein>
    <recommendedName>
        <fullName evidence="3">Secretion system C-terminal sorting domain-containing protein</fullName>
    </recommendedName>
</protein>
<proteinExistence type="predicted"/>
<dbReference type="InterPro" id="IPR026444">
    <property type="entry name" value="Secre_tail"/>
</dbReference>
<dbReference type="InterPro" id="IPR011042">
    <property type="entry name" value="6-blade_b-propeller_TolB-like"/>
</dbReference>
<dbReference type="Pfam" id="PF06739">
    <property type="entry name" value="SBBP"/>
    <property type="match status" value="5"/>
</dbReference>
<evidence type="ECO:0000313" key="1">
    <source>
        <dbReference type="EMBL" id="KPK63425.1"/>
    </source>
</evidence>
<evidence type="ECO:0008006" key="3">
    <source>
        <dbReference type="Google" id="ProtNLM"/>
    </source>
</evidence>
<dbReference type="PANTHER" id="PTHR35580">
    <property type="entry name" value="CELL SURFACE GLYCOPROTEIN (S-LAYER PROTEIN)-LIKE PROTEIN"/>
    <property type="match status" value="1"/>
</dbReference>
<dbReference type="STRING" id="1703779.AMJ83_07085"/>
<dbReference type="NCBIfam" id="TIGR04183">
    <property type="entry name" value="Por_Secre_tail"/>
    <property type="match status" value="1"/>
</dbReference>
<dbReference type="PANTHER" id="PTHR35580:SF1">
    <property type="entry name" value="PHYTASE-LIKE DOMAIN-CONTAINING PROTEIN"/>
    <property type="match status" value="1"/>
</dbReference>
<comment type="caution">
    <text evidence="1">The sequence shown here is derived from an EMBL/GenBank/DDBJ whole genome shotgun (WGS) entry which is preliminary data.</text>
</comment>
<organism evidence="1 2">
    <name type="scientific">candidate division WOR_3 bacterium SM23_42</name>
    <dbReference type="NCBI Taxonomy" id="1703779"/>
    <lineage>
        <taxon>Bacteria</taxon>
        <taxon>Bacteria division WOR-3</taxon>
    </lineage>
</organism>
<reference evidence="1 2" key="1">
    <citation type="journal article" date="2015" name="Microbiome">
        <title>Genomic resolution of linkages in carbon, nitrogen, and sulfur cycling among widespread estuary sediment bacteria.</title>
        <authorList>
            <person name="Baker B.J."/>
            <person name="Lazar C.S."/>
            <person name="Teske A.P."/>
            <person name="Dick G.J."/>
        </authorList>
    </citation>
    <scope>NUCLEOTIDE SEQUENCE [LARGE SCALE GENOMIC DNA]</scope>
    <source>
        <strain evidence="1">SM23_42</strain>
    </source>
</reference>
<dbReference type="InterPro" id="IPR052918">
    <property type="entry name" value="Motility_Chemotaxis_Reg"/>
</dbReference>
<dbReference type="SUPFAM" id="SSF101898">
    <property type="entry name" value="NHL repeat"/>
    <property type="match status" value="2"/>
</dbReference>
<dbReference type="Gene3D" id="2.120.10.30">
    <property type="entry name" value="TolB, C-terminal domain"/>
    <property type="match status" value="2"/>
</dbReference>
<gene>
    <name evidence="1" type="ORF">AMJ83_07085</name>
</gene>
<dbReference type="AlphaFoldDB" id="A0A0S8FT15"/>
<accession>A0A0S8FT15</accession>
<name>A0A0S8FT15_UNCW3</name>